<evidence type="ECO:0000313" key="1">
    <source>
        <dbReference type="EMBL" id="GGM37334.1"/>
    </source>
</evidence>
<protein>
    <submittedName>
        <fullName evidence="1">Uncharacterized protein</fullName>
    </submittedName>
</protein>
<reference evidence="1" key="1">
    <citation type="journal article" date="2014" name="Int. J. Syst. Evol. Microbiol.">
        <title>Complete genome sequence of Corynebacterium casei LMG S-19264T (=DSM 44701T), isolated from a smear-ripened cheese.</title>
        <authorList>
            <consortium name="US DOE Joint Genome Institute (JGI-PGF)"/>
            <person name="Walter F."/>
            <person name="Albersmeier A."/>
            <person name="Kalinowski J."/>
            <person name="Ruckert C."/>
        </authorList>
    </citation>
    <scope>NUCLEOTIDE SEQUENCE</scope>
    <source>
        <strain evidence="1">CGMCC 1.6333</strain>
    </source>
</reference>
<proteinExistence type="predicted"/>
<sequence length="52" mass="6289">MRLQRSDKDDFNLWSYRFKSKSSRRGFTAPTSHTTVRTDPYTAVQPFEYLIW</sequence>
<name>A0A917WWW4_9BACI</name>
<dbReference type="EMBL" id="BMLG01000015">
    <property type="protein sequence ID" value="GGM37334.1"/>
    <property type="molecule type" value="Genomic_DNA"/>
</dbReference>
<dbReference type="AlphaFoldDB" id="A0A917WWW4"/>
<organism evidence="1 2">
    <name type="scientific">Paraliobacillus quinghaiensis</name>
    <dbReference type="NCBI Taxonomy" id="470815"/>
    <lineage>
        <taxon>Bacteria</taxon>
        <taxon>Bacillati</taxon>
        <taxon>Bacillota</taxon>
        <taxon>Bacilli</taxon>
        <taxon>Bacillales</taxon>
        <taxon>Bacillaceae</taxon>
        <taxon>Paraliobacillus</taxon>
    </lineage>
</organism>
<gene>
    <name evidence="1" type="ORF">GCM10011351_24450</name>
</gene>
<evidence type="ECO:0000313" key="2">
    <source>
        <dbReference type="Proteomes" id="UP000618460"/>
    </source>
</evidence>
<keyword evidence="2" id="KW-1185">Reference proteome</keyword>
<dbReference type="Proteomes" id="UP000618460">
    <property type="component" value="Unassembled WGS sequence"/>
</dbReference>
<comment type="caution">
    <text evidence="1">The sequence shown here is derived from an EMBL/GenBank/DDBJ whole genome shotgun (WGS) entry which is preliminary data.</text>
</comment>
<reference evidence="1" key="2">
    <citation type="submission" date="2020-09" db="EMBL/GenBank/DDBJ databases">
        <authorList>
            <person name="Sun Q."/>
            <person name="Zhou Y."/>
        </authorList>
    </citation>
    <scope>NUCLEOTIDE SEQUENCE</scope>
    <source>
        <strain evidence="1">CGMCC 1.6333</strain>
    </source>
</reference>
<accession>A0A917WWW4</accession>